<sequence>MFHYILLVCIKYIKSERSINNIYYLLKGKKSTQTIQDAYLFQLTNFFGIYPQVEKNTFNNFVTQLLNNQLIKHVNNDFVIITTYGETYLNNNKRPLYFNGLNYNKIDRAYLQSIILLIQTTTNLANGNNRFIPVIEDYQVQKIVKKVLQTKLNNPEVICSSVYKDLHTLLDSYNGDDRVKEMFVMYLTSNNEIGHSMQQLAETYKMSIEDVYCELMNLIHYQLSEIEQNRSAFLFLPNLIGTKNVELLTDSAKRTYELLLKSHTVKEISQIRLLKENTIYDHIVEIAYQFPVNIYHYMSVEVYEKIRYVLDELHTTKLKELKSKLPDSVTYFQIKLAIAITYRNRNEE</sequence>
<evidence type="ECO:0000313" key="3">
    <source>
        <dbReference type="Proteomes" id="UP001595880"/>
    </source>
</evidence>
<dbReference type="Proteomes" id="UP001595880">
    <property type="component" value="Unassembled WGS sequence"/>
</dbReference>
<evidence type="ECO:0000313" key="2">
    <source>
        <dbReference type="EMBL" id="MFC4387689.1"/>
    </source>
</evidence>
<dbReference type="InterPro" id="IPR029491">
    <property type="entry name" value="Helicase_HTH"/>
</dbReference>
<dbReference type="EMBL" id="JBHSDV010000001">
    <property type="protein sequence ID" value="MFC4387689.1"/>
    <property type="molecule type" value="Genomic_DNA"/>
</dbReference>
<reference evidence="3" key="1">
    <citation type="journal article" date="2019" name="Int. J. Syst. Evol. Microbiol.">
        <title>The Global Catalogue of Microorganisms (GCM) 10K type strain sequencing project: providing services to taxonomists for standard genome sequencing and annotation.</title>
        <authorList>
            <consortium name="The Broad Institute Genomics Platform"/>
            <consortium name="The Broad Institute Genome Sequencing Center for Infectious Disease"/>
            <person name="Wu L."/>
            <person name="Ma J."/>
        </authorList>
    </citation>
    <scope>NUCLEOTIDE SEQUENCE [LARGE SCALE GENOMIC DNA]</scope>
    <source>
        <strain evidence="3">KACC 14058</strain>
    </source>
</reference>
<gene>
    <name evidence="2" type="ORF">ACFOZ1_07660</name>
</gene>
<feature type="domain" description="Helicase Helix-turn-helix" evidence="1">
    <location>
        <begin position="251"/>
        <end position="338"/>
    </location>
</feature>
<comment type="caution">
    <text evidence="2">The sequence shown here is derived from an EMBL/GenBank/DDBJ whole genome shotgun (WGS) entry which is preliminary data.</text>
</comment>
<organism evidence="2 3">
    <name type="scientific">Gracilibacillus marinus</name>
    <dbReference type="NCBI Taxonomy" id="630535"/>
    <lineage>
        <taxon>Bacteria</taxon>
        <taxon>Bacillati</taxon>
        <taxon>Bacillota</taxon>
        <taxon>Bacilli</taxon>
        <taxon>Bacillales</taxon>
        <taxon>Bacillaceae</taxon>
        <taxon>Gracilibacillus</taxon>
    </lineage>
</organism>
<proteinExistence type="predicted"/>
<name>A0ABV8VT81_9BACI</name>
<dbReference type="RefSeq" id="WP_390197898.1">
    <property type="nucleotide sequence ID" value="NZ_JBHSDV010000001.1"/>
</dbReference>
<keyword evidence="3" id="KW-1185">Reference proteome</keyword>
<evidence type="ECO:0000259" key="1">
    <source>
        <dbReference type="Pfam" id="PF14493"/>
    </source>
</evidence>
<dbReference type="Pfam" id="PF14493">
    <property type="entry name" value="HTH_40"/>
    <property type="match status" value="1"/>
</dbReference>
<accession>A0ABV8VT81</accession>
<protein>
    <submittedName>
        <fullName evidence="2">Helix-turn-helix domain-containing protein</fullName>
    </submittedName>
</protein>